<dbReference type="AlphaFoldDB" id="C8P976"/>
<keyword evidence="1" id="KW-0472">Membrane</keyword>
<protein>
    <submittedName>
        <fullName evidence="2">Uncharacterized protein</fullName>
    </submittedName>
</protein>
<dbReference type="Proteomes" id="UP000003675">
    <property type="component" value="Unassembled WGS sequence"/>
</dbReference>
<evidence type="ECO:0000313" key="2">
    <source>
        <dbReference type="EMBL" id="EEW52942.1"/>
    </source>
</evidence>
<keyword evidence="1" id="KW-0812">Transmembrane</keyword>
<comment type="caution">
    <text evidence="2">The sequence shown here is derived from an EMBL/GenBank/DDBJ whole genome shotgun (WGS) entry which is preliminary data.</text>
</comment>
<evidence type="ECO:0000256" key="1">
    <source>
        <dbReference type="SAM" id="Phobius"/>
    </source>
</evidence>
<proteinExistence type="predicted"/>
<evidence type="ECO:0000313" key="3">
    <source>
        <dbReference type="Proteomes" id="UP000003675"/>
    </source>
</evidence>
<dbReference type="HOGENOM" id="CLU_3271677_0_0_9"/>
<gene>
    <name evidence="2" type="ORF">HMPREF0494_1870</name>
</gene>
<sequence>MAKSSGIKLTCLVLIVILITVLKRGWLQLFVKSAKKAGISS</sequence>
<reference evidence="2 3" key="1">
    <citation type="submission" date="2009-09" db="EMBL/GenBank/DDBJ databases">
        <authorList>
            <person name="Qin X."/>
            <person name="Bachman B."/>
            <person name="Battles P."/>
            <person name="Bell A."/>
            <person name="Bess C."/>
            <person name="Bickham C."/>
            <person name="Chaboub L."/>
            <person name="Chen D."/>
            <person name="Coyle M."/>
            <person name="Deiros D.R."/>
            <person name="Dinh H."/>
            <person name="Forbes L."/>
            <person name="Fowler G."/>
            <person name="Francisco L."/>
            <person name="Fu Q."/>
            <person name="Gubbala S."/>
            <person name="Hale W."/>
            <person name="Han Y."/>
            <person name="Hemphill L."/>
            <person name="Highlander S.K."/>
            <person name="Hirani K."/>
            <person name="Hogues M."/>
            <person name="Jackson L."/>
            <person name="Jakkamsetti A."/>
            <person name="Javaid M."/>
            <person name="Jiang H."/>
            <person name="Korchina V."/>
            <person name="Kovar C."/>
            <person name="Lara F."/>
            <person name="Lee S."/>
            <person name="Mata R."/>
            <person name="Mathew T."/>
            <person name="Moen C."/>
            <person name="Morales K."/>
            <person name="Munidasa M."/>
            <person name="Nazareth L."/>
            <person name="Ngo R."/>
            <person name="Nguyen L."/>
            <person name="Okwuonu G."/>
            <person name="Ongeri F."/>
            <person name="Patil S."/>
            <person name="Petrosino J."/>
            <person name="Pham C."/>
            <person name="Pham P."/>
            <person name="Pu L.-L."/>
            <person name="Puazo M."/>
            <person name="Raj R."/>
            <person name="Reid J."/>
            <person name="Rouhana J."/>
            <person name="Saada N."/>
            <person name="Shang Y."/>
            <person name="Simmons D."/>
            <person name="Thornton R."/>
            <person name="Warren J."/>
            <person name="Weissenberger G."/>
            <person name="Zhang J."/>
            <person name="Zhang L."/>
            <person name="Zhou C."/>
            <person name="Zhu D."/>
            <person name="Muzny D."/>
            <person name="Worley K."/>
            <person name="Gibbs R."/>
        </authorList>
    </citation>
    <scope>NUCLEOTIDE SEQUENCE [LARGE SCALE GENOMIC DNA]</scope>
    <source>
        <strain evidence="2 3">DSM 16041</strain>
    </source>
</reference>
<dbReference type="STRING" id="525309.HMPREF0494_1870"/>
<feature type="transmembrane region" description="Helical" evidence="1">
    <location>
        <begin position="6"/>
        <end position="26"/>
    </location>
</feature>
<dbReference type="EMBL" id="ACLL01000053">
    <property type="protein sequence ID" value="EEW52942.1"/>
    <property type="molecule type" value="Genomic_DNA"/>
</dbReference>
<keyword evidence="1" id="KW-1133">Transmembrane helix</keyword>
<organism evidence="2 3">
    <name type="scientific">Limosilactobacillus antri DSM 16041</name>
    <dbReference type="NCBI Taxonomy" id="525309"/>
    <lineage>
        <taxon>Bacteria</taxon>
        <taxon>Bacillati</taxon>
        <taxon>Bacillota</taxon>
        <taxon>Bacilli</taxon>
        <taxon>Lactobacillales</taxon>
        <taxon>Lactobacillaceae</taxon>
        <taxon>Limosilactobacillus</taxon>
    </lineage>
</organism>
<name>C8P976_9LACO</name>
<accession>C8P976</accession>